<keyword evidence="2" id="KW-0378">Hydrolase</keyword>
<sequence length="200" mass="22661">MRPTLTEDVITLRSPLLARMSDDEFFEFCQQHPELRIERTAEREIMIMSPTGSRSGKRNARLNGQLYIWFHANPALGEVFDSNTGFTLPDGSVLSPDASWVSATKWNALTTAQQDKFAPVCPEFVVELRSATDSLRTLQAKMLDWLRNGAQLAWLLDPDTETTYLYRPGQPEPEIVQGFDNTLSGEAVLPGFRLELRELR</sequence>
<dbReference type="InterPro" id="IPR011335">
    <property type="entry name" value="Restrct_endonuc-II-like"/>
</dbReference>
<reference evidence="2 3" key="1">
    <citation type="submission" date="2017-11" db="EMBL/GenBank/DDBJ databases">
        <title>Genomic Encyclopedia of Archaeal and Bacterial Type Strains, Phase II (KMG-II): From Individual Species to Whole Genera.</title>
        <authorList>
            <person name="Goeker M."/>
        </authorList>
    </citation>
    <scope>NUCLEOTIDE SEQUENCE [LARGE SCALE GENOMIC DNA]</scope>
    <source>
        <strain evidence="2 3">DSM 11115</strain>
    </source>
</reference>
<feature type="domain" description="Putative restriction endonuclease" evidence="1">
    <location>
        <begin position="23"/>
        <end position="196"/>
    </location>
</feature>
<dbReference type="Gene3D" id="3.90.1570.10">
    <property type="entry name" value="tt1808, chain A"/>
    <property type="match status" value="1"/>
</dbReference>
<dbReference type="RefSeq" id="WP_245882797.1">
    <property type="nucleotide sequence ID" value="NZ_PGFA01000001.1"/>
</dbReference>
<dbReference type="Pfam" id="PF05685">
    <property type="entry name" value="Uma2"/>
    <property type="match status" value="1"/>
</dbReference>
<dbReference type="CDD" id="cd06260">
    <property type="entry name" value="DUF820-like"/>
    <property type="match status" value="1"/>
</dbReference>
<evidence type="ECO:0000313" key="3">
    <source>
        <dbReference type="Proteomes" id="UP000228535"/>
    </source>
</evidence>
<dbReference type="InterPro" id="IPR008538">
    <property type="entry name" value="Uma2"/>
</dbReference>
<dbReference type="SUPFAM" id="SSF52980">
    <property type="entry name" value="Restriction endonuclease-like"/>
    <property type="match status" value="1"/>
</dbReference>
<keyword evidence="2" id="KW-0255">Endonuclease</keyword>
<name>A0A2M9BQT1_9BACT</name>
<dbReference type="GO" id="GO:0004519">
    <property type="term" value="F:endonuclease activity"/>
    <property type="evidence" value="ECO:0007669"/>
    <property type="project" value="UniProtKB-KW"/>
</dbReference>
<dbReference type="PANTHER" id="PTHR34107">
    <property type="entry name" value="SLL0198 PROTEIN-RELATED"/>
    <property type="match status" value="1"/>
</dbReference>
<dbReference type="AlphaFoldDB" id="A0A2M9BQT1"/>
<dbReference type="InterPro" id="IPR012296">
    <property type="entry name" value="Nuclease_put_TT1808"/>
</dbReference>
<proteinExistence type="predicted"/>
<gene>
    <name evidence="2" type="ORF">CLV45_1724</name>
</gene>
<evidence type="ECO:0000259" key="1">
    <source>
        <dbReference type="Pfam" id="PF05685"/>
    </source>
</evidence>
<organism evidence="2 3">
    <name type="scientific">Hymenobacter chitinivorans DSM 11115</name>
    <dbReference type="NCBI Taxonomy" id="1121954"/>
    <lineage>
        <taxon>Bacteria</taxon>
        <taxon>Pseudomonadati</taxon>
        <taxon>Bacteroidota</taxon>
        <taxon>Cytophagia</taxon>
        <taxon>Cytophagales</taxon>
        <taxon>Hymenobacteraceae</taxon>
        <taxon>Hymenobacter</taxon>
    </lineage>
</organism>
<comment type="caution">
    <text evidence="2">The sequence shown here is derived from an EMBL/GenBank/DDBJ whole genome shotgun (WGS) entry which is preliminary data.</text>
</comment>
<accession>A0A2M9BQT1</accession>
<dbReference type="PANTHER" id="PTHR34107:SF7">
    <property type="entry name" value="SLR2092 PROTEIN"/>
    <property type="match status" value="1"/>
</dbReference>
<keyword evidence="2" id="KW-0540">Nuclease</keyword>
<dbReference type="Proteomes" id="UP000228535">
    <property type="component" value="Unassembled WGS sequence"/>
</dbReference>
<dbReference type="EMBL" id="PGFA01000001">
    <property type="protein sequence ID" value="PJJ60299.1"/>
    <property type="molecule type" value="Genomic_DNA"/>
</dbReference>
<protein>
    <submittedName>
        <fullName evidence="2">Uma2 family endonuclease</fullName>
    </submittedName>
</protein>
<evidence type="ECO:0000313" key="2">
    <source>
        <dbReference type="EMBL" id="PJJ60299.1"/>
    </source>
</evidence>
<keyword evidence="3" id="KW-1185">Reference proteome</keyword>